<keyword evidence="2" id="KW-0472">Membrane</keyword>
<evidence type="ECO:0000313" key="4">
    <source>
        <dbReference type="EMBL" id="TPX51484.1"/>
    </source>
</evidence>
<name>A0A507DIQ3_9FUNG</name>
<evidence type="ECO:0000256" key="1">
    <source>
        <dbReference type="SAM" id="MobiDB-lite"/>
    </source>
</evidence>
<sequence>MAMFRPTYVLIVLLLLGTVVVANDVESTTDMGPPLSNMLARHLQPSRMQTRPSSQFLHRVKRNNDDSMRVPQMLQYFYHNWRQIAMAADVSNIVVGGVVAILLLTGHPFLGLMLFFVLGSLFTAVSMISWRLGLDFRLEEAKRLYPIYYVNEYKWHEVVIRELGLDTVTRKLFKWPPSFDSAEYAMKRSDWVGNRRNDRMDAQKDENSISERNHGISSLSPSHDHIKPNSIHTGFGRNNVPWIDSVPSSKTDVIEPNRSPSAASRPRPAIVS</sequence>
<feature type="compositionally biased region" description="Low complexity" evidence="1">
    <location>
        <begin position="258"/>
        <end position="272"/>
    </location>
</feature>
<accession>A0A507DIQ3</accession>
<dbReference type="EMBL" id="QEAM01000004">
    <property type="protein sequence ID" value="TPX51484.1"/>
    <property type="molecule type" value="Genomic_DNA"/>
</dbReference>
<protein>
    <submittedName>
        <fullName evidence="4">Uncharacterized protein</fullName>
    </submittedName>
</protein>
<proteinExistence type="predicted"/>
<dbReference type="Proteomes" id="UP000320475">
    <property type="component" value="Unassembled WGS sequence"/>
</dbReference>
<feature type="transmembrane region" description="Helical" evidence="2">
    <location>
        <begin position="109"/>
        <end position="130"/>
    </location>
</feature>
<comment type="caution">
    <text evidence="4">The sequence shown here is derived from an EMBL/GenBank/DDBJ whole genome shotgun (WGS) entry which is preliminary data.</text>
</comment>
<keyword evidence="2" id="KW-0812">Transmembrane</keyword>
<dbReference type="AlphaFoldDB" id="A0A507DIQ3"/>
<dbReference type="VEuPathDB" id="FungiDB:SeMB42_g00796"/>
<evidence type="ECO:0000313" key="5">
    <source>
        <dbReference type="Proteomes" id="UP000320475"/>
    </source>
</evidence>
<keyword evidence="2" id="KW-1133">Transmembrane helix</keyword>
<feature type="chain" id="PRO_5021210692" evidence="3">
    <location>
        <begin position="23"/>
        <end position="272"/>
    </location>
</feature>
<gene>
    <name evidence="4" type="ORF">SeLEV6574_g00283</name>
</gene>
<reference evidence="4 5" key="1">
    <citation type="journal article" date="2019" name="Sci. Rep.">
        <title>Comparative genomics of chytrid fungi reveal insights into the obligate biotrophic and pathogenic lifestyle of Synchytrium endobioticum.</title>
        <authorList>
            <person name="van de Vossenberg B.T.L.H."/>
            <person name="Warris S."/>
            <person name="Nguyen H.D.T."/>
            <person name="van Gent-Pelzer M.P.E."/>
            <person name="Joly D.L."/>
            <person name="van de Geest H.C."/>
            <person name="Bonants P.J.M."/>
            <person name="Smith D.S."/>
            <person name="Levesque C.A."/>
            <person name="van der Lee T.A.J."/>
        </authorList>
    </citation>
    <scope>NUCLEOTIDE SEQUENCE [LARGE SCALE GENOMIC DNA]</scope>
    <source>
        <strain evidence="4 5">LEV6574</strain>
    </source>
</reference>
<feature type="region of interest" description="Disordered" evidence="1">
    <location>
        <begin position="195"/>
        <end position="233"/>
    </location>
</feature>
<evidence type="ECO:0000256" key="3">
    <source>
        <dbReference type="SAM" id="SignalP"/>
    </source>
</evidence>
<evidence type="ECO:0000256" key="2">
    <source>
        <dbReference type="SAM" id="Phobius"/>
    </source>
</evidence>
<keyword evidence="3" id="KW-0732">Signal</keyword>
<feature type="compositionally biased region" description="Basic and acidic residues" evidence="1">
    <location>
        <begin position="195"/>
        <end position="214"/>
    </location>
</feature>
<feature type="transmembrane region" description="Helical" evidence="2">
    <location>
        <begin position="84"/>
        <end position="104"/>
    </location>
</feature>
<feature type="region of interest" description="Disordered" evidence="1">
    <location>
        <begin position="246"/>
        <end position="272"/>
    </location>
</feature>
<feature type="signal peptide" evidence="3">
    <location>
        <begin position="1"/>
        <end position="22"/>
    </location>
</feature>
<organism evidence="4 5">
    <name type="scientific">Synchytrium endobioticum</name>
    <dbReference type="NCBI Taxonomy" id="286115"/>
    <lineage>
        <taxon>Eukaryota</taxon>
        <taxon>Fungi</taxon>
        <taxon>Fungi incertae sedis</taxon>
        <taxon>Chytridiomycota</taxon>
        <taxon>Chytridiomycota incertae sedis</taxon>
        <taxon>Chytridiomycetes</taxon>
        <taxon>Synchytriales</taxon>
        <taxon>Synchytriaceae</taxon>
        <taxon>Synchytrium</taxon>
    </lineage>
</organism>